<evidence type="ECO:0000313" key="3">
    <source>
        <dbReference type="WBParaSite" id="PSAMB.scaffold7630size7343.g30351.t1"/>
    </source>
</evidence>
<dbReference type="WBParaSite" id="PSAMB.scaffold7630size7343.g30351.t1">
    <property type="protein sequence ID" value="PSAMB.scaffold7630size7343.g30351.t1"/>
    <property type="gene ID" value="PSAMB.scaffold7630size7343.g30351"/>
</dbReference>
<keyword evidence="2" id="KW-1185">Reference proteome</keyword>
<dbReference type="AlphaFoldDB" id="A0A914XCW9"/>
<reference evidence="3" key="1">
    <citation type="submission" date="2022-11" db="UniProtKB">
        <authorList>
            <consortium name="WormBaseParasite"/>
        </authorList>
    </citation>
    <scope>IDENTIFICATION</scope>
</reference>
<proteinExistence type="predicted"/>
<protein>
    <submittedName>
        <fullName evidence="3">Uncharacterized protein</fullName>
    </submittedName>
</protein>
<evidence type="ECO:0000256" key="1">
    <source>
        <dbReference type="SAM" id="MobiDB-lite"/>
    </source>
</evidence>
<evidence type="ECO:0000313" key="2">
    <source>
        <dbReference type="Proteomes" id="UP000887566"/>
    </source>
</evidence>
<organism evidence="2 3">
    <name type="scientific">Plectus sambesii</name>
    <dbReference type="NCBI Taxonomy" id="2011161"/>
    <lineage>
        <taxon>Eukaryota</taxon>
        <taxon>Metazoa</taxon>
        <taxon>Ecdysozoa</taxon>
        <taxon>Nematoda</taxon>
        <taxon>Chromadorea</taxon>
        <taxon>Plectida</taxon>
        <taxon>Plectina</taxon>
        <taxon>Plectoidea</taxon>
        <taxon>Plectidae</taxon>
        <taxon>Plectus</taxon>
    </lineage>
</organism>
<accession>A0A914XCW9</accession>
<sequence length="150" mass="16560">MVQICETLKLKVVGLSPVLTNPLLTVLIVYGGKVLSPYHNGLFVTLELNKCYKLSSVKRCNLPSAANHCMHVRGVRWTLLCVSTDIVTTTTATRMAARNPYLSTVLADLEGRLSERENISSGRLHERLVGVEPQRRGNSSASRPSLGWKE</sequence>
<feature type="region of interest" description="Disordered" evidence="1">
    <location>
        <begin position="124"/>
        <end position="150"/>
    </location>
</feature>
<feature type="compositionally biased region" description="Basic and acidic residues" evidence="1">
    <location>
        <begin position="124"/>
        <end position="135"/>
    </location>
</feature>
<dbReference type="Proteomes" id="UP000887566">
    <property type="component" value="Unplaced"/>
</dbReference>
<name>A0A914XCW9_9BILA</name>